<evidence type="ECO:0000256" key="1">
    <source>
        <dbReference type="SAM" id="MobiDB-lite"/>
    </source>
</evidence>
<organism evidence="2">
    <name type="scientific">termite gut metagenome</name>
    <dbReference type="NCBI Taxonomy" id="433724"/>
    <lineage>
        <taxon>unclassified sequences</taxon>
        <taxon>metagenomes</taxon>
        <taxon>organismal metagenomes</taxon>
    </lineage>
</organism>
<gene>
    <name evidence="2" type="ORF">EZS27_014585</name>
</gene>
<dbReference type="EMBL" id="SNRY01000710">
    <property type="protein sequence ID" value="KAA6337317.1"/>
    <property type="molecule type" value="Genomic_DNA"/>
</dbReference>
<name>A0A5J4RTM6_9ZZZZ</name>
<feature type="region of interest" description="Disordered" evidence="1">
    <location>
        <begin position="1"/>
        <end position="29"/>
    </location>
</feature>
<feature type="compositionally biased region" description="Basic and acidic residues" evidence="1">
    <location>
        <begin position="10"/>
        <end position="22"/>
    </location>
</feature>
<proteinExistence type="predicted"/>
<accession>A0A5J4RTM6</accession>
<reference evidence="2" key="1">
    <citation type="submission" date="2019-03" db="EMBL/GenBank/DDBJ databases">
        <title>Single cell metagenomics reveals metabolic interactions within the superorganism composed of flagellate Streblomastix strix and complex community of Bacteroidetes bacteria on its surface.</title>
        <authorList>
            <person name="Treitli S.C."/>
            <person name="Kolisko M."/>
            <person name="Husnik F."/>
            <person name="Keeling P."/>
            <person name="Hampl V."/>
        </authorList>
    </citation>
    <scope>NUCLEOTIDE SEQUENCE</scope>
    <source>
        <strain evidence="2">STM</strain>
    </source>
</reference>
<evidence type="ECO:0000313" key="2">
    <source>
        <dbReference type="EMBL" id="KAA6337317.1"/>
    </source>
</evidence>
<sequence>MNNLMNKRTTPKDSLLRKEGYKKNPKMKS</sequence>
<comment type="caution">
    <text evidence="2">The sequence shown here is derived from an EMBL/GenBank/DDBJ whole genome shotgun (WGS) entry which is preliminary data.</text>
</comment>
<protein>
    <submittedName>
        <fullName evidence="2">Uncharacterized protein</fullName>
    </submittedName>
</protein>
<dbReference type="AlphaFoldDB" id="A0A5J4RTM6"/>